<dbReference type="Proteomes" id="UP000014760">
    <property type="component" value="Unassembled WGS sequence"/>
</dbReference>
<sequence length="316" mass="35744">MTEQGCAQREEQAKKEVPLTAEEAEQKSMPDKLGILPDIFREQGIQSRVSSVDEENIKLSKFFALPSTKLPGASVASESKKNQRPSMENQLHNVEAAHEQVSLISKIKKLQHKYRDVVIDLEIINRIGKQKIERQNILMKELNMASKRVKHLVKKKEGSAVLKTVSTAVPVRRSTQDVMAMSPMPPNQTVDKRVADLREVIYSKHSHTYLPQTALSNPQMQPCIVQDVKCNPNWTQQVTQYHRLPPLPSQQCNYPQTWSTIPAHLAQNRLPCIATGCTQHHDQTRVTGAPQKKKVQEESKEESFLKLVAGHTDVEL</sequence>
<reference evidence="4" key="1">
    <citation type="submission" date="2012-12" db="EMBL/GenBank/DDBJ databases">
        <authorList>
            <person name="Hellsten U."/>
            <person name="Grimwood J."/>
            <person name="Chapman J.A."/>
            <person name="Shapiro H."/>
            <person name="Aerts A."/>
            <person name="Otillar R.P."/>
            <person name="Terry A.Y."/>
            <person name="Boore J.L."/>
            <person name="Simakov O."/>
            <person name="Marletaz F."/>
            <person name="Cho S.-J."/>
            <person name="Edsinger-Gonzales E."/>
            <person name="Havlak P."/>
            <person name="Kuo D.-H."/>
            <person name="Larsson T."/>
            <person name="Lv J."/>
            <person name="Arendt D."/>
            <person name="Savage R."/>
            <person name="Osoegawa K."/>
            <person name="de Jong P."/>
            <person name="Lindberg D.R."/>
            <person name="Seaver E.C."/>
            <person name="Weisblat D.A."/>
            <person name="Putnam N.H."/>
            <person name="Grigoriev I.V."/>
            <person name="Rokhsar D.S."/>
        </authorList>
    </citation>
    <scope>NUCLEOTIDE SEQUENCE</scope>
    <source>
        <strain evidence="4">I ESC-2004</strain>
    </source>
</reference>
<accession>R7TVZ2</accession>
<dbReference type="AlphaFoldDB" id="R7TVZ2"/>
<gene>
    <name evidence="2" type="ORF">CAPTEDRAFT_213332</name>
</gene>
<feature type="compositionally biased region" description="Basic and acidic residues" evidence="1">
    <location>
        <begin position="8"/>
        <end position="17"/>
    </location>
</feature>
<evidence type="ECO:0000256" key="1">
    <source>
        <dbReference type="SAM" id="MobiDB-lite"/>
    </source>
</evidence>
<dbReference type="EMBL" id="AMQN01011724">
    <property type="status" value="NOT_ANNOTATED_CDS"/>
    <property type="molecule type" value="Genomic_DNA"/>
</dbReference>
<organism evidence="2">
    <name type="scientific">Capitella teleta</name>
    <name type="common">Polychaete worm</name>
    <dbReference type="NCBI Taxonomy" id="283909"/>
    <lineage>
        <taxon>Eukaryota</taxon>
        <taxon>Metazoa</taxon>
        <taxon>Spiralia</taxon>
        <taxon>Lophotrochozoa</taxon>
        <taxon>Annelida</taxon>
        <taxon>Polychaeta</taxon>
        <taxon>Sedentaria</taxon>
        <taxon>Scolecida</taxon>
        <taxon>Capitellidae</taxon>
        <taxon>Capitella</taxon>
    </lineage>
</organism>
<evidence type="ECO:0000313" key="4">
    <source>
        <dbReference type="Proteomes" id="UP000014760"/>
    </source>
</evidence>
<feature type="region of interest" description="Disordered" evidence="1">
    <location>
        <begin position="281"/>
        <end position="316"/>
    </location>
</feature>
<dbReference type="HOGENOM" id="CLU_880673_0_0_1"/>
<evidence type="ECO:0000313" key="2">
    <source>
        <dbReference type="EMBL" id="ELT95631.1"/>
    </source>
</evidence>
<protein>
    <submittedName>
        <fullName evidence="2 3">Uncharacterized protein</fullName>
    </submittedName>
</protein>
<feature type="compositionally biased region" description="Basic and acidic residues" evidence="1">
    <location>
        <begin position="294"/>
        <end position="304"/>
    </location>
</feature>
<reference evidence="2 4" key="2">
    <citation type="journal article" date="2013" name="Nature">
        <title>Insights into bilaterian evolution from three spiralian genomes.</title>
        <authorList>
            <person name="Simakov O."/>
            <person name="Marletaz F."/>
            <person name="Cho S.J."/>
            <person name="Edsinger-Gonzales E."/>
            <person name="Havlak P."/>
            <person name="Hellsten U."/>
            <person name="Kuo D.H."/>
            <person name="Larsson T."/>
            <person name="Lv J."/>
            <person name="Arendt D."/>
            <person name="Savage R."/>
            <person name="Osoegawa K."/>
            <person name="de Jong P."/>
            <person name="Grimwood J."/>
            <person name="Chapman J.A."/>
            <person name="Shapiro H."/>
            <person name="Aerts A."/>
            <person name="Otillar R.P."/>
            <person name="Terry A.Y."/>
            <person name="Boore J.L."/>
            <person name="Grigoriev I.V."/>
            <person name="Lindberg D.R."/>
            <person name="Seaver E.C."/>
            <person name="Weisblat D.A."/>
            <person name="Putnam N.H."/>
            <person name="Rokhsar D.S."/>
        </authorList>
    </citation>
    <scope>NUCLEOTIDE SEQUENCE</scope>
    <source>
        <strain evidence="2 4">I ESC-2004</strain>
    </source>
</reference>
<feature type="region of interest" description="Disordered" evidence="1">
    <location>
        <begin position="1"/>
        <end position="30"/>
    </location>
</feature>
<keyword evidence="4" id="KW-1185">Reference proteome</keyword>
<name>R7TVZ2_CAPTE</name>
<dbReference type="EnsemblMetazoa" id="CapteT213332">
    <property type="protein sequence ID" value="CapteP213332"/>
    <property type="gene ID" value="CapteG213332"/>
</dbReference>
<reference evidence="3" key="3">
    <citation type="submission" date="2015-06" db="UniProtKB">
        <authorList>
            <consortium name="EnsemblMetazoa"/>
        </authorList>
    </citation>
    <scope>IDENTIFICATION</scope>
</reference>
<proteinExistence type="predicted"/>
<evidence type="ECO:0000313" key="3">
    <source>
        <dbReference type="EnsemblMetazoa" id="CapteP213332"/>
    </source>
</evidence>
<dbReference type="EMBL" id="KB309055">
    <property type="protein sequence ID" value="ELT95631.1"/>
    <property type="molecule type" value="Genomic_DNA"/>
</dbReference>